<dbReference type="NCBIfam" id="NF040941">
    <property type="entry name" value="GGGWT_bact"/>
    <property type="match status" value="1"/>
</dbReference>
<name>A0A210PP14_MIZYE</name>
<dbReference type="Gene3D" id="3.90.215.10">
    <property type="entry name" value="Gamma Fibrinogen, chain A, domain 1"/>
    <property type="match status" value="1"/>
</dbReference>
<dbReference type="InterPro" id="IPR002181">
    <property type="entry name" value="Fibrinogen_a/b/g_C_dom"/>
</dbReference>
<dbReference type="SUPFAM" id="SSF56496">
    <property type="entry name" value="Fibrinogen C-terminal domain-like"/>
    <property type="match status" value="1"/>
</dbReference>
<dbReference type="PROSITE" id="PS51406">
    <property type="entry name" value="FIBRINOGEN_C_2"/>
    <property type="match status" value="1"/>
</dbReference>
<evidence type="ECO:0000313" key="4">
    <source>
        <dbReference type="Proteomes" id="UP000242188"/>
    </source>
</evidence>
<dbReference type="AlphaFoldDB" id="A0A210PP14"/>
<sequence>MPTEASGTFYNVKTIDSYVLTVSEVPSDIERTQCALMCHLANCDAFVIDADDHTCKFMQTNSNPYENLYISRDIGMCHSLPAGSPSDVYTITTSDSLMADVFCDMDTLGGGWTVIQNRIDGSLDFYKTWEEYKQGFGFPYGEYWIGNENLYKLTSSGSYELRIEMEDITGLSKYAAYSVFSVASESENYSLAASGFTGTVFNSLSDHHLKPFSTWDRDNDEASTSCATTYQGGWWYTKCHKSNLNGPYKPATVDDPKAMSWFRFVSGGGHSALKSSKMMIRPC</sequence>
<organism evidence="3 4">
    <name type="scientific">Mizuhopecten yessoensis</name>
    <name type="common">Japanese scallop</name>
    <name type="synonym">Patinopecten yessoensis</name>
    <dbReference type="NCBI Taxonomy" id="6573"/>
    <lineage>
        <taxon>Eukaryota</taxon>
        <taxon>Metazoa</taxon>
        <taxon>Spiralia</taxon>
        <taxon>Lophotrochozoa</taxon>
        <taxon>Mollusca</taxon>
        <taxon>Bivalvia</taxon>
        <taxon>Autobranchia</taxon>
        <taxon>Pteriomorphia</taxon>
        <taxon>Pectinida</taxon>
        <taxon>Pectinoidea</taxon>
        <taxon>Pectinidae</taxon>
        <taxon>Mizuhopecten</taxon>
    </lineage>
</organism>
<reference evidence="3 4" key="1">
    <citation type="journal article" date="2017" name="Nat. Ecol. Evol.">
        <title>Scallop genome provides insights into evolution of bilaterian karyotype and development.</title>
        <authorList>
            <person name="Wang S."/>
            <person name="Zhang J."/>
            <person name="Jiao W."/>
            <person name="Li J."/>
            <person name="Xun X."/>
            <person name="Sun Y."/>
            <person name="Guo X."/>
            <person name="Huan P."/>
            <person name="Dong B."/>
            <person name="Zhang L."/>
            <person name="Hu X."/>
            <person name="Sun X."/>
            <person name="Wang J."/>
            <person name="Zhao C."/>
            <person name="Wang Y."/>
            <person name="Wang D."/>
            <person name="Huang X."/>
            <person name="Wang R."/>
            <person name="Lv J."/>
            <person name="Li Y."/>
            <person name="Zhang Z."/>
            <person name="Liu B."/>
            <person name="Lu W."/>
            <person name="Hui Y."/>
            <person name="Liang J."/>
            <person name="Zhou Z."/>
            <person name="Hou R."/>
            <person name="Li X."/>
            <person name="Liu Y."/>
            <person name="Li H."/>
            <person name="Ning X."/>
            <person name="Lin Y."/>
            <person name="Zhao L."/>
            <person name="Xing Q."/>
            <person name="Dou J."/>
            <person name="Li Y."/>
            <person name="Mao J."/>
            <person name="Guo H."/>
            <person name="Dou H."/>
            <person name="Li T."/>
            <person name="Mu C."/>
            <person name="Jiang W."/>
            <person name="Fu Q."/>
            <person name="Fu X."/>
            <person name="Miao Y."/>
            <person name="Liu J."/>
            <person name="Yu Q."/>
            <person name="Li R."/>
            <person name="Liao H."/>
            <person name="Li X."/>
            <person name="Kong Y."/>
            <person name="Jiang Z."/>
            <person name="Chourrout D."/>
            <person name="Li R."/>
            <person name="Bao Z."/>
        </authorList>
    </citation>
    <scope>NUCLEOTIDE SEQUENCE [LARGE SCALE GENOMIC DNA]</scope>
    <source>
        <strain evidence="3 4">PY_sf001</strain>
    </source>
</reference>
<keyword evidence="4" id="KW-1185">Reference proteome</keyword>
<keyword evidence="1" id="KW-1015">Disulfide bond</keyword>
<feature type="domain" description="Fibrinogen C-terminal" evidence="2">
    <location>
        <begin position="68"/>
        <end position="283"/>
    </location>
</feature>
<dbReference type="GO" id="GO:0005615">
    <property type="term" value="C:extracellular space"/>
    <property type="evidence" value="ECO:0007669"/>
    <property type="project" value="TreeGrafter"/>
</dbReference>
<proteinExistence type="predicted"/>
<dbReference type="InterPro" id="IPR050373">
    <property type="entry name" value="Fibrinogen_C-term_domain"/>
</dbReference>
<dbReference type="InterPro" id="IPR036056">
    <property type="entry name" value="Fibrinogen-like_C"/>
</dbReference>
<dbReference type="OrthoDB" id="6145874at2759"/>
<evidence type="ECO:0000259" key="2">
    <source>
        <dbReference type="PROSITE" id="PS51406"/>
    </source>
</evidence>
<dbReference type="SMART" id="SM00186">
    <property type="entry name" value="FBG"/>
    <property type="match status" value="1"/>
</dbReference>
<dbReference type="PANTHER" id="PTHR19143">
    <property type="entry name" value="FIBRINOGEN/TENASCIN/ANGIOPOEITIN"/>
    <property type="match status" value="1"/>
</dbReference>
<gene>
    <name evidence="3" type="ORF">KP79_PYT19428</name>
</gene>
<accession>A0A210PP14</accession>
<dbReference type="Pfam" id="PF00147">
    <property type="entry name" value="Fibrinogen_C"/>
    <property type="match status" value="1"/>
</dbReference>
<dbReference type="InterPro" id="IPR020837">
    <property type="entry name" value="Fibrinogen_CS"/>
</dbReference>
<evidence type="ECO:0000313" key="3">
    <source>
        <dbReference type="EMBL" id="OWF38217.1"/>
    </source>
</evidence>
<evidence type="ECO:0000256" key="1">
    <source>
        <dbReference type="ARBA" id="ARBA00023157"/>
    </source>
</evidence>
<comment type="caution">
    <text evidence="3">The sequence shown here is derived from an EMBL/GenBank/DDBJ whole genome shotgun (WGS) entry which is preliminary data.</text>
</comment>
<dbReference type="Proteomes" id="UP000242188">
    <property type="component" value="Unassembled WGS sequence"/>
</dbReference>
<protein>
    <submittedName>
        <fullName evidence="3">Ficolin-1</fullName>
    </submittedName>
</protein>
<dbReference type="EMBL" id="NEDP02005571">
    <property type="protein sequence ID" value="OWF38217.1"/>
    <property type="molecule type" value="Genomic_DNA"/>
</dbReference>
<dbReference type="InterPro" id="IPR014716">
    <property type="entry name" value="Fibrinogen_a/b/g_C_1"/>
</dbReference>
<dbReference type="CDD" id="cd00087">
    <property type="entry name" value="FReD"/>
    <property type="match status" value="1"/>
</dbReference>
<dbReference type="PROSITE" id="PS00514">
    <property type="entry name" value="FIBRINOGEN_C_1"/>
    <property type="match status" value="1"/>
</dbReference>